<evidence type="ECO:0000313" key="7">
    <source>
        <dbReference type="EMBL" id="GMQ29897.1"/>
    </source>
</evidence>
<keyword evidence="8" id="KW-1185">Reference proteome</keyword>
<dbReference type="EMBL" id="BTPD01000007">
    <property type="protein sequence ID" value="GMQ29897.1"/>
    <property type="molecule type" value="Genomic_DNA"/>
</dbReference>
<reference evidence="7 8" key="1">
    <citation type="submission" date="2023-08" db="EMBL/GenBank/DDBJ databases">
        <title>Draft genome sequence of Algoriphagus confluentis.</title>
        <authorList>
            <person name="Takatani N."/>
            <person name="Hosokawa M."/>
            <person name="Sawabe T."/>
        </authorList>
    </citation>
    <scope>NUCLEOTIDE SEQUENCE [LARGE SCALE GENOMIC DNA]</scope>
    <source>
        <strain evidence="7 8">NBRC 111222</strain>
    </source>
</reference>
<feature type="transmembrane region" description="Helical" evidence="6">
    <location>
        <begin position="424"/>
        <end position="443"/>
    </location>
</feature>
<accession>A0ABQ6PPQ9</accession>
<dbReference type="InterPro" id="IPR018385">
    <property type="entry name" value="C4_dicarb_anaerob_car-like"/>
</dbReference>
<name>A0ABQ6PPQ9_9BACT</name>
<evidence type="ECO:0000256" key="5">
    <source>
        <dbReference type="ARBA" id="ARBA00023136"/>
    </source>
</evidence>
<feature type="transmembrane region" description="Helical" evidence="6">
    <location>
        <begin position="297"/>
        <end position="314"/>
    </location>
</feature>
<dbReference type="PANTHER" id="PTHR43652:SF2">
    <property type="entry name" value="BASIC AMINO ACID ANTIPORTER YFCC-RELATED"/>
    <property type="match status" value="1"/>
</dbReference>
<feature type="transmembrane region" description="Helical" evidence="6">
    <location>
        <begin position="266"/>
        <end position="285"/>
    </location>
</feature>
<feature type="transmembrane region" description="Helical" evidence="6">
    <location>
        <begin position="6"/>
        <end position="26"/>
    </location>
</feature>
<evidence type="ECO:0000256" key="1">
    <source>
        <dbReference type="ARBA" id="ARBA00004651"/>
    </source>
</evidence>
<protein>
    <submittedName>
        <fullName evidence="7">YfcC family protein</fullName>
    </submittedName>
</protein>
<organism evidence="7 8">
    <name type="scientific">Algoriphagus confluentis</name>
    <dbReference type="NCBI Taxonomy" id="1697556"/>
    <lineage>
        <taxon>Bacteria</taxon>
        <taxon>Pseudomonadati</taxon>
        <taxon>Bacteroidota</taxon>
        <taxon>Cytophagia</taxon>
        <taxon>Cytophagales</taxon>
        <taxon>Cyclobacteriaceae</taxon>
        <taxon>Algoriphagus</taxon>
    </lineage>
</organism>
<keyword evidence="3 6" id="KW-0812">Transmembrane</keyword>
<comment type="subcellular location">
    <subcellularLocation>
        <location evidence="1">Cell membrane</location>
        <topology evidence="1">Multi-pass membrane protein</topology>
    </subcellularLocation>
</comment>
<feature type="transmembrane region" description="Helical" evidence="6">
    <location>
        <begin position="151"/>
        <end position="173"/>
    </location>
</feature>
<feature type="transmembrane region" description="Helical" evidence="6">
    <location>
        <begin position="110"/>
        <end position="130"/>
    </location>
</feature>
<dbReference type="InterPro" id="IPR051679">
    <property type="entry name" value="DASS-Related_Transporters"/>
</dbReference>
<dbReference type="Pfam" id="PF03606">
    <property type="entry name" value="DcuC"/>
    <property type="match status" value="1"/>
</dbReference>
<feature type="transmembrane region" description="Helical" evidence="6">
    <location>
        <begin position="235"/>
        <end position="254"/>
    </location>
</feature>
<evidence type="ECO:0000256" key="4">
    <source>
        <dbReference type="ARBA" id="ARBA00022989"/>
    </source>
</evidence>
<evidence type="ECO:0000256" key="3">
    <source>
        <dbReference type="ARBA" id="ARBA00022692"/>
    </source>
</evidence>
<dbReference type="RefSeq" id="WP_338224609.1">
    <property type="nucleotide sequence ID" value="NZ_BTPD01000007.1"/>
</dbReference>
<feature type="transmembrane region" description="Helical" evidence="6">
    <location>
        <begin position="193"/>
        <end position="214"/>
    </location>
</feature>
<dbReference type="Proteomes" id="UP001338309">
    <property type="component" value="Unassembled WGS sequence"/>
</dbReference>
<evidence type="ECO:0000256" key="2">
    <source>
        <dbReference type="ARBA" id="ARBA00022475"/>
    </source>
</evidence>
<comment type="caution">
    <text evidence="7">The sequence shown here is derived from an EMBL/GenBank/DDBJ whole genome shotgun (WGS) entry which is preliminary data.</text>
</comment>
<dbReference type="PANTHER" id="PTHR43652">
    <property type="entry name" value="BASIC AMINO ACID ANTIPORTER YFCC-RELATED"/>
    <property type="match status" value="1"/>
</dbReference>
<gene>
    <name evidence="7" type="ORF">Aconfl_25400</name>
</gene>
<keyword evidence="2" id="KW-1003">Cell membrane</keyword>
<evidence type="ECO:0000313" key="8">
    <source>
        <dbReference type="Proteomes" id="UP001338309"/>
    </source>
</evidence>
<sequence>MKLTFPDPLVILLSFILLAGIATYLIPSGSFDRIINEETGREVVVPGSFHPIDDINLSLGEIILAIPEGIINGVDIIVLILFIGGAFYIVEKSGALQSGIEALIYSFRNSRFLLFYLLGLVFAFGGATISMQEEIIPMVPIMVVLARKLNYDLRSIVALTLGSALVGAAFSPINPFVGLLAQKIAELEPFSGSVFRIGFWLIAVLGWITFHRLAGKKQGEISQESGLKPSPISGSHALILFLAFGGIGLMAYGITVWDWGYNEMSALFFVVGIACGLIGKMGLNGTARAYVQGFREMIFAGIIVGLARSIFIILEKGSIIDPIIQGLFSPLENLPDSVAVIGMYLSQAMIHLPVPSTSGQAALTIPLAAPLTDLLQISRQVSVLTYQYASALMDIVTPTNGGMMAIIAAGGINFKDWIAYIWKSWVFISIFAIAICLLGILWFG</sequence>
<keyword evidence="5 6" id="KW-0472">Membrane</keyword>
<evidence type="ECO:0000256" key="6">
    <source>
        <dbReference type="SAM" id="Phobius"/>
    </source>
</evidence>
<keyword evidence="4 6" id="KW-1133">Transmembrane helix</keyword>
<proteinExistence type="predicted"/>
<feature type="transmembrane region" description="Helical" evidence="6">
    <location>
        <begin position="70"/>
        <end position="90"/>
    </location>
</feature>